<protein>
    <submittedName>
        <fullName evidence="1">Uncharacterized protein</fullName>
    </submittedName>
</protein>
<reference evidence="1 2" key="1">
    <citation type="submission" date="2021-12" db="EMBL/GenBank/DDBJ databases">
        <title>Discovery of the Pendulisporaceae a myxobacterial family with distinct sporulation behavior and unique specialized metabolism.</title>
        <authorList>
            <person name="Garcia R."/>
            <person name="Popoff A."/>
            <person name="Bader C.D."/>
            <person name="Loehr J."/>
            <person name="Walesch S."/>
            <person name="Walt C."/>
            <person name="Boldt J."/>
            <person name="Bunk B."/>
            <person name="Haeckl F.J.F.P.J."/>
            <person name="Gunesch A.P."/>
            <person name="Birkelbach J."/>
            <person name="Nuebel U."/>
            <person name="Pietschmann T."/>
            <person name="Bach T."/>
            <person name="Mueller R."/>
        </authorList>
    </citation>
    <scope>NUCLEOTIDE SEQUENCE [LARGE SCALE GENOMIC DNA]</scope>
    <source>
        <strain evidence="1 2">MSr11954</strain>
    </source>
</reference>
<name>A0ABZ2M3Y9_9BACT</name>
<organism evidence="1 2">
    <name type="scientific">Pendulispora albinea</name>
    <dbReference type="NCBI Taxonomy" id="2741071"/>
    <lineage>
        <taxon>Bacteria</taxon>
        <taxon>Pseudomonadati</taxon>
        <taxon>Myxococcota</taxon>
        <taxon>Myxococcia</taxon>
        <taxon>Myxococcales</taxon>
        <taxon>Sorangiineae</taxon>
        <taxon>Pendulisporaceae</taxon>
        <taxon>Pendulispora</taxon>
    </lineage>
</organism>
<dbReference type="RefSeq" id="WP_394827328.1">
    <property type="nucleotide sequence ID" value="NZ_CP089984.1"/>
</dbReference>
<keyword evidence="2" id="KW-1185">Reference proteome</keyword>
<dbReference type="Proteomes" id="UP001370348">
    <property type="component" value="Chromosome"/>
</dbReference>
<evidence type="ECO:0000313" key="2">
    <source>
        <dbReference type="Proteomes" id="UP001370348"/>
    </source>
</evidence>
<accession>A0ABZ2M3Y9</accession>
<gene>
    <name evidence="1" type="ORF">LZC94_10540</name>
</gene>
<sequence length="244" mass="26542">MDAPRRYLEELRGELGFYPMWMPADRIEVGSFGRLVRGVFRKEGSLSELGIDFVAKAHESKNSFKKHRGMTFEARANANAQASLVDGALGVTVTADSAYAWAFGAVGARRVELSDILQVKTAVLAIRRAGLWNDAWLLVSEVYCVDILNVVIAKSRDAGGEIRAKTTIPHAGDVLLAQDVSCHFDAADVFTVENAKDTTPLYGVHQVRGVFRRGIEPVRGGRSSPAEPSLERTMDASMFAEAAG</sequence>
<evidence type="ECO:0000313" key="1">
    <source>
        <dbReference type="EMBL" id="WXB17687.1"/>
    </source>
</evidence>
<dbReference type="EMBL" id="CP089984">
    <property type="protein sequence ID" value="WXB17687.1"/>
    <property type="molecule type" value="Genomic_DNA"/>
</dbReference>
<proteinExistence type="predicted"/>